<feature type="domain" description="Peptidase M28" evidence="2">
    <location>
        <begin position="212"/>
        <end position="414"/>
    </location>
</feature>
<evidence type="ECO:0000256" key="1">
    <source>
        <dbReference type="SAM" id="SignalP"/>
    </source>
</evidence>
<dbReference type="OrthoDB" id="844214at2"/>
<name>A0A0L8AQ20_9BACT</name>
<accession>A0A0L8AQ20</accession>
<dbReference type="GO" id="GO:0008235">
    <property type="term" value="F:metalloexopeptidase activity"/>
    <property type="evidence" value="ECO:0007669"/>
    <property type="project" value="InterPro"/>
</dbReference>
<sequence length="435" mass="47663">MKKPILSLITFFIVSSLSFTSCQTPYEITQDEVTRVVSTLASDEMEGRMIFTPGIEKASQFIQEEFKKAGLEYLEEMDSYNQQFNIYSIAPESMAATLNGKAIDAADMMAMSNSEGFDWTNVADLNVRTIGAKDNFQSAYNEIRRGTGKNLVLVNPAHKDIFNRYKGFSSRGSRVVALDPDNATVMVISDLTAVSSVDIEVQNTVTTQSLSNVTGKITGNRTNEIVLFGAHYDHLGIREGMEGDNLFNGANDDASGTTAVIELAKYFAASGKKPERTIVFVAFTAEESGGYGSRHFSEQLNPDEIVAMFNIEMIGKGAKEGPNTAWITGFEKSSFGKLLQDAVEGTEYTFYPDPYPTQNLFYRSDNATLARLGVPAHSISTTQIDIDQDYHKASDEVSTLDMAHMTNTIKAIAKAAEGMISGEQTPTRVDPTGLR</sequence>
<dbReference type="PROSITE" id="PS51257">
    <property type="entry name" value="PROKAR_LIPOPROTEIN"/>
    <property type="match status" value="1"/>
</dbReference>
<dbReference type="Gene3D" id="3.40.630.10">
    <property type="entry name" value="Zn peptidases"/>
    <property type="match status" value="1"/>
</dbReference>
<keyword evidence="1" id="KW-0732">Signal</keyword>
<dbReference type="Proteomes" id="UP000036908">
    <property type="component" value="Unassembled WGS sequence"/>
</dbReference>
<proteinExistence type="predicted"/>
<dbReference type="PANTHER" id="PTHR12147">
    <property type="entry name" value="METALLOPEPTIDASE M28 FAMILY MEMBER"/>
    <property type="match status" value="1"/>
</dbReference>
<comment type="caution">
    <text evidence="3">The sequence shown here is derived from an EMBL/GenBank/DDBJ whole genome shotgun (WGS) entry which is preliminary data.</text>
</comment>
<dbReference type="EMBL" id="JSVA01000003">
    <property type="protein sequence ID" value="KOF04335.1"/>
    <property type="molecule type" value="Genomic_DNA"/>
</dbReference>
<dbReference type="InterPro" id="IPR045175">
    <property type="entry name" value="M28_fam"/>
</dbReference>
<dbReference type="RefSeq" id="WP_053222045.1">
    <property type="nucleotide sequence ID" value="NZ_JSVA01000003.1"/>
</dbReference>
<feature type="signal peptide" evidence="1">
    <location>
        <begin position="1"/>
        <end position="20"/>
    </location>
</feature>
<dbReference type="PANTHER" id="PTHR12147:SF26">
    <property type="entry name" value="PEPTIDASE M28 DOMAIN-CONTAINING PROTEIN"/>
    <property type="match status" value="1"/>
</dbReference>
<keyword evidence="4" id="KW-1185">Reference proteome</keyword>
<feature type="chain" id="PRO_5005580531" description="Peptidase M28 domain-containing protein" evidence="1">
    <location>
        <begin position="21"/>
        <end position="435"/>
    </location>
</feature>
<dbReference type="InterPro" id="IPR007484">
    <property type="entry name" value="Peptidase_M28"/>
</dbReference>
<dbReference type="Pfam" id="PF04389">
    <property type="entry name" value="Peptidase_M28"/>
    <property type="match status" value="1"/>
</dbReference>
<protein>
    <recommendedName>
        <fullName evidence="2">Peptidase M28 domain-containing protein</fullName>
    </recommendedName>
</protein>
<dbReference type="PATRIC" id="fig|1566026.4.peg.2126"/>
<evidence type="ECO:0000313" key="4">
    <source>
        <dbReference type="Proteomes" id="UP000036908"/>
    </source>
</evidence>
<reference evidence="4" key="1">
    <citation type="submission" date="2014-11" db="EMBL/GenBank/DDBJ databases">
        <title>Genome sequencing of Roseivirga sp. D-25.</title>
        <authorList>
            <person name="Selvaratnam C."/>
            <person name="Thevarajoo S."/>
            <person name="Goh K.M."/>
            <person name="Eee R."/>
            <person name="Chan K.-G."/>
            <person name="Chong C.S."/>
        </authorList>
    </citation>
    <scope>NUCLEOTIDE SEQUENCE [LARGE SCALE GENOMIC DNA]</scope>
    <source>
        <strain evidence="4">D-25</strain>
    </source>
</reference>
<dbReference type="GO" id="GO:0006508">
    <property type="term" value="P:proteolysis"/>
    <property type="evidence" value="ECO:0007669"/>
    <property type="project" value="InterPro"/>
</dbReference>
<gene>
    <name evidence="3" type="ORF">OB69_02125</name>
</gene>
<evidence type="ECO:0000259" key="2">
    <source>
        <dbReference type="Pfam" id="PF04389"/>
    </source>
</evidence>
<dbReference type="SUPFAM" id="SSF53187">
    <property type="entry name" value="Zn-dependent exopeptidases"/>
    <property type="match status" value="1"/>
</dbReference>
<organism evidence="3 4">
    <name type="scientific">Roseivirga seohaensis subsp. aquiponti</name>
    <dbReference type="NCBI Taxonomy" id="1566026"/>
    <lineage>
        <taxon>Bacteria</taxon>
        <taxon>Pseudomonadati</taxon>
        <taxon>Bacteroidota</taxon>
        <taxon>Cytophagia</taxon>
        <taxon>Cytophagales</taxon>
        <taxon>Roseivirgaceae</taxon>
        <taxon>Roseivirga</taxon>
    </lineage>
</organism>
<dbReference type="AlphaFoldDB" id="A0A0L8AQ20"/>
<evidence type="ECO:0000313" key="3">
    <source>
        <dbReference type="EMBL" id="KOF04335.1"/>
    </source>
</evidence>